<keyword evidence="3" id="KW-1185">Reference proteome</keyword>
<organism evidence="2 3">
    <name type="scientific">Ilex paraguariensis</name>
    <name type="common">yerba mate</name>
    <dbReference type="NCBI Taxonomy" id="185542"/>
    <lineage>
        <taxon>Eukaryota</taxon>
        <taxon>Viridiplantae</taxon>
        <taxon>Streptophyta</taxon>
        <taxon>Embryophyta</taxon>
        <taxon>Tracheophyta</taxon>
        <taxon>Spermatophyta</taxon>
        <taxon>Magnoliopsida</taxon>
        <taxon>eudicotyledons</taxon>
        <taxon>Gunneridae</taxon>
        <taxon>Pentapetalae</taxon>
        <taxon>asterids</taxon>
        <taxon>campanulids</taxon>
        <taxon>Aquifoliales</taxon>
        <taxon>Aquifoliaceae</taxon>
        <taxon>Ilex</taxon>
    </lineage>
</organism>
<gene>
    <name evidence="2" type="ORF">ILEXP_LOCUS28611</name>
</gene>
<reference evidence="2 3" key="1">
    <citation type="submission" date="2024-02" db="EMBL/GenBank/DDBJ databases">
        <authorList>
            <person name="Vignale AGUSTIN F."/>
            <person name="Sosa J E."/>
            <person name="Modenutti C."/>
        </authorList>
    </citation>
    <scope>NUCLEOTIDE SEQUENCE [LARGE SCALE GENOMIC DNA]</scope>
</reference>
<feature type="compositionally biased region" description="Polar residues" evidence="1">
    <location>
        <begin position="85"/>
        <end position="94"/>
    </location>
</feature>
<evidence type="ECO:0000313" key="3">
    <source>
        <dbReference type="Proteomes" id="UP001642360"/>
    </source>
</evidence>
<proteinExistence type="predicted"/>
<feature type="compositionally biased region" description="Basic and acidic residues" evidence="1">
    <location>
        <begin position="67"/>
        <end position="83"/>
    </location>
</feature>
<accession>A0ABC8SYT8</accession>
<evidence type="ECO:0000313" key="2">
    <source>
        <dbReference type="EMBL" id="CAK9159897.1"/>
    </source>
</evidence>
<evidence type="ECO:0000256" key="1">
    <source>
        <dbReference type="SAM" id="MobiDB-lite"/>
    </source>
</evidence>
<comment type="caution">
    <text evidence="2">The sequence shown here is derived from an EMBL/GenBank/DDBJ whole genome shotgun (WGS) entry which is preliminary data.</text>
</comment>
<protein>
    <submittedName>
        <fullName evidence="2">Uncharacterized protein</fullName>
    </submittedName>
</protein>
<dbReference type="EMBL" id="CAUOFW020003425">
    <property type="protein sequence ID" value="CAK9159897.1"/>
    <property type="molecule type" value="Genomic_DNA"/>
</dbReference>
<sequence>METITELPKARVNAKVNPDGTKELSSNAPLGSHSRDKGITGQTQDQTGEVAIGEIPLIDISRSSGETSKKLVDVDVLPKDKQNRTKTQPNLSEAQQKHPGPRAP</sequence>
<dbReference type="Proteomes" id="UP001642360">
    <property type="component" value="Unassembled WGS sequence"/>
</dbReference>
<feature type="region of interest" description="Disordered" evidence="1">
    <location>
        <begin position="1"/>
        <end position="104"/>
    </location>
</feature>
<name>A0ABC8SYT8_9AQUA</name>
<dbReference type="AlphaFoldDB" id="A0ABC8SYT8"/>